<proteinExistence type="predicted"/>
<protein>
    <submittedName>
        <fullName evidence="1">Uncharacterized protein</fullName>
    </submittedName>
</protein>
<accession>A0A345MHJ5</accession>
<reference evidence="1 2" key="1">
    <citation type="submission" date="2018-07" db="EMBL/GenBank/DDBJ databases">
        <authorList>
            <person name="Hale R.H."/>
            <person name="Adeyemo E.A."/>
            <person name="Delwel I.O."/>
            <person name="Garcia C."/>
            <person name="Hamid F."/>
            <person name="Martinez A."/>
            <person name="Perez Osorio E."/>
            <person name="Smith B."/>
            <person name="Standridge C.A."/>
            <person name="Bhuiyan S."/>
            <person name="Visi D.K."/>
            <person name="Allen M.S."/>
            <person name="Hughes L.E."/>
            <person name="Garlena R.A."/>
            <person name="Russell D.A."/>
            <person name="Pope W.H."/>
            <person name="Jacobs-Sera D."/>
            <person name="Hatfull G.F."/>
        </authorList>
    </citation>
    <scope>NUCLEOTIDE SEQUENCE [LARGE SCALE GENOMIC DNA]</scope>
</reference>
<evidence type="ECO:0000313" key="1">
    <source>
        <dbReference type="EMBL" id="AXH70026.1"/>
    </source>
</evidence>
<gene>
    <name evidence="1" type="primary">203</name>
    <name evidence="1" type="ORF">SEA_KARIMAC_203</name>
</gene>
<dbReference type="RefSeq" id="YP_009840336.1">
    <property type="nucleotide sequence ID" value="NC_048724.1"/>
</dbReference>
<dbReference type="GeneID" id="55610482"/>
<organism evidence="1 2">
    <name type="scientific">Streptomyces phage Karimac</name>
    <dbReference type="NCBI Taxonomy" id="2283303"/>
    <lineage>
        <taxon>Viruses</taxon>
        <taxon>Duplodnaviria</taxon>
        <taxon>Heunggongvirae</taxon>
        <taxon>Uroviricota</taxon>
        <taxon>Caudoviricetes</taxon>
        <taxon>Stanwilliamsviridae</taxon>
        <taxon>Boydwoodruffvirinae</taxon>
        <taxon>Karimacvirus</taxon>
        <taxon>Karimacvirus karimac</taxon>
        <taxon>Streptomyces virus Karimac</taxon>
    </lineage>
</organism>
<keyword evidence="2" id="KW-1185">Reference proteome</keyword>
<dbReference type="Proteomes" id="UP000259862">
    <property type="component" value="Segment"/>
</dbReference>
<evidence type="ECO:0000313" key="2">
    <source>
        <dbReference type="Proteomes" id="UP000259862"/>
    </source>
</evidence>
<dbReference type="EMBL" id="MH590599">
    <property type="protein sequence ID" value="AXH70026.1"/>
    <property type="molecule type" value="Genomic_DNA"/>
</dbReference>
<name>A0A345MHJ5_9CAUD</name>
<dbReference type="KEGG" id="vg:55610482"/>
<sequence>MRVKVGDTVCDCRYLHQKVLKIWPDGDTVTLEDGASCSIRHCLDEANHEWQHPEEG</sequence>